<organism evidence="12 13">
    <name type="scientific">Coptis chinensis</name>
    <dbReference type="NCBI Taxonomy" id="261450"/>
    <lineage>
        <taxon>Eukaryota</taxon>
        <taxon>Viridiplantae</taxon>
        <taxon>Streptophyta</taxon>
        <taxon>Embryophyta</taxon>
        <taxon>Tracheophyta</taxon>
        <taxon>Spermatophyta</taxon>
        <taxon>Magnoliopsida</taxon>
        <taxon>Ranunculales</taxon>
        <taxon>Ranunculaceae</taxon>
        <taxon>Coptidoideae</taxon>
        <taxon>Coptis</taxon>
    </lineage>
</organism>
<dbReference type="GO" id="GO:0005634">
    <property type="term" value="C:nucleus"/>
    <property type="evidence" value="ECO:0007669"/>
    <property type="project" value="UniProtKB-SubCell"/>
</dbReference>
<evidence type="ECO:0000256" key="10">
    <source>
        <dbReference type="SAM" id="MobiDB-lite"/>
    </source>
</evidence>
<evidence type="ECO:0000256" key="8">
    <source>
        <dbReference type="ARBA" id="ARBA00023269"/>
    </source>
</evidence>
<comment type="caution">
    <text evidence="12">The sequence shown here is derived from an EMBL/GenBank/DDBJ whole genome shotgun (WGS) entry which is preliminary data.</text>
</comment>
<comment type="subunit">
    <text evidence="9">The nucleosome is a histone octamer containing two molecules each of H2A, H2B, H3 and H4 assembled in one H3-H4 heterotetramer and two H2A-H2B heterodimers. The octamer wraps approximately 147 bp of DNA.</text>
</comment>
<dbReference type="InterPro" id="IPR009072">
    <property type="entry name" value="Histone-fold"/>
</dbReference>
<feature type="region of interest" description="Disordered" evidence="10">
    <location>
        <begin position="56"/>
        <end position="114"/>
    </location>
</feature>
<keyword evidence="6 9" id="KW-0238">DNA-binding</keyword>
<protein>
    <recommendedName>
        <fullName evidence="9">Histone H2B</fullName>
    </recommendedName>
</protein>
<dbReference type="GO" id="GO:0000786">
    <property type="term" value="C:nucleosome"/>
    <property type="evidence" value="ECO:0007669"/>
    <property type="project" value="UniProtKB-KW"/>
</dbReference>
<gene>
    <name evidence="12" type="ORF">IFM89_026097</name>
</gene>
<comment type="subcellular location">
    <subcellularLocation>
        <location evidence="3">Chromosome</location>
    </subcellularLocation>
    <subcellularLocation>
        <location evidence="2 9">Nucleus</location>
    </subcellularLocation>
</comment>
<reference evidence="12 13" key="1">
    <citation type="submission" date="2020-10" db="EMBL/GenBank/DDBJ databases">
        <title>The Coptis chinensis genome and diversification of protoberbering-type alkaloids.</title>
        <authorList>
            <person name="Wang B."/>
            <person name="Shu S."/>
            <person name="Song C."/>
            <person name="Liu Y."/>
        </authorList>
    </citation>
    <scope>NUCLEOTIDE SEQUENCE [LARGE SCALE GENOMIC DNA]</scope>
    <source>
        <strain evidence="12">HL-2020</strain>
        <tissue evidence="12">Leaf</tissue>
    </source>
</reference>
<dbReference type="InterPro" id="IPR055333">
    <property type="entry name" value="HISTONE_H2B_site"/>
</dbReference>
<evidence type="ECO:0000259" key="11">
    <source>
        <dbReference type="Pfam" id="PF00125"/>
    </source>
</evidence>
<dbReference type="InterPro" id="IPR007125">
    <property type="entry name" value="H2A/H2B/H3"/>
</dbReference>
<evidence type="ECO:0000256" key="6">
    <source>
        <dbReference type="ARBA" id="ARBA00023125"/>
    </source>
</evidence>
<dbReference type="CDD" id="cd22910">
    <property type="entry name" value="HFD_H2B"/>
    <property type="match status" value="1"/>
</dbReference>
<feature type="domain" description="Core Histone H2A/H2B/H3" evidence="11">
    <location>
        <begin position="101"/>
        <end position="182"/>
    </location>
</feature>
<keyword evidence="8 9" id="KW-0544">Nucleosome core</keyword>
<comment type="function">
    <text evidence="1">Core component of nucleosome. Nucleosomes wrap and compact DNA into chromatin, limiting DNA accessibility to the cellular machineries which require DNA as a template. Histones thereby play a central role in transcription regulation, DNA repair, DNA replication and chromosomal stability. DNA accessibility is regulated via a complex set of post-translational modifications of histones, also called histone code, and nucleosome remodeling.</text>
</comment>
<dbReference type="SUPFAM" id="SSF47113">
    <property type="entry name" value="Histone-fold"/>
    <property type="match status" value="1"/>
</dbReference>
<dbReference type="GO" id="GO:0046982">
    <property type="term" value="F:protein heterodimerization activity"/>
    <property type="evidence" value="ECO:0007669"/>
    <property type="project" value="InterPro"/>
</dbReference>
<dbReference type="GO" id="GO:0030527">
    <property type="term" value="F:structural constituent of chromatin"/>
    <property type="evidence" value="ECO:0007669"/>
    <property type="project" value="InterPro"/>
</dbReference>
<comment type="similarity">
    <text evidence="4 9">Belongs to the histone H2B family.</text>
</comment>
<evidence type="ECO:0000256" key="4">
    <source>
        <dbReference type="ARBA" id="ARBA00006846"/>
    </source>
</evidence>
<dbReference type="InterPro" id="IPR000558">
    <property type="entry name" value="Histone_H2B"/>
</dbReference>
<dbReference type="Proteomes" id="UP000631114">
    <property type="component" value="Unassembled WGS sequence"/>
</dbReference>
<name>A0A835HFN4_9MAGN</name>
<dbReference type="EMBL" id="JADFTS010000007">
    <property type="protein sequence ID" value="KAF9598266.1"/>
    <property type="molecule type" value="Genomic_DNA"/>
</dbReference>
<evidence type="ECO:0000256" key="9">
    <source>
        <dbReference type="RuleBase" id="RU000451"/>
    </source>
</evidence>
<dbReference type="Pfam" id="PF00125">
    <property type="entry name" value="Histone"/>
    <property type="match status" value="1"/>
</dbReference>
<dbReference type="OrthoDB" id="1913820at2759"/>
<proteinExistence type="inferred from homology"/>
<evidence type="ECO:0000256" key="5">
    <source>
        <dbReference type="ARBA" id="ARBA00022454"/>
    </source>
</evidence>
<accession>A0A835HFN4</accession>
<evidence type="ECO:0000313" key="12">
    <source>
        <dbReference type="EMBL" id="KAF9598266.1"/>
    </source>
</evidence>
<dbReference type="SMART" id="SM00427">
    <property type="entry name" value="H2B"/>
    <property type="match status" value="1"/>
</dbReference>
<evidence type="ECO:0000256" key="7">
    <source>
        <dbReference type="ARBA" id="ARBA00023242"/>
    </source>
</evidence>
<dbReference type="AlphaFoldDB" id="A0A835HFN4"/>
<dbReference type="GO" id="GO:0003677">
    <property type="term" value="F:DNA binding"/>
    <property type="evidence" value="ECO:0007669"/>
    <property type="project" value="UniProtKB-KW"/>
</dbReference>
<evidence type="ECO:0000256" key="2">
    <source>
        <dbReference type="ARBA" id="ARBA00004123"/>
    </source>
</evidence>
<evidence type="ECO:0000256" key="3">
    <source>
        <dbReference type="ARBA" id="ARBA00004286"/>
    </source>
</evidence>
<dbReference type="PRINTS" id="PR00621">
    <property type="entry name" value="HISTONEH2B"/>
</dbReference>
<dbReference type="FunFam" id="1.10.20.10:FF:000043">
    <property type="entry name" value="Histone H2B"/>
    <property type="match status" value="1"/>
</dbReference>
<dbReference type="PANTHER" id="PTHR23428">
    <property type="entry name" value="HISTONE H2B"/>
    <property type="match status" value="1"/>
</dbReference>
<sequence>MAPKRPVKAVVKTTKKVVEETVNVSVVEKTLGEGGEKENIVVSTQDPQVTEIIIEEKNASSNQQQKDEEPKKNSNKPSQELKKNGNISKVNEKSGTSGSGEETKRRKSGRKMRDVGESYNRYVYKVLKQVHPDMGISSKGMMVLNGLMNDMFERLAGEASKLAKYTGRVTMTSREIQTAVRLVLPGELGKHAIAEGTKAVTTYVSNSA</sequence>
<keyword evidence="5 9" id="KW-0158">Chromosome</keyword>
<dbReference type="Gene3D" id="1.10.20.10">
    <property type="entry name" value="Histone, subunit A"/>
    <property type="match status" value="1"/>
</dbReference>
<evidence type="ECO:0000256" key="1">
    <source>
        <dbReference type="ARBA" id="ARBA00002001"/>
    </source>
</evidence>
<keyword evidence="13" id="KW-1185">Reference proteome</keyword>
<feature type="compositionally biased region" description="Polar residues" evidence="10">
    <location>
        <begin position="85"/>
        <end position="100"/>
    </location>
</feature>
<dbReference type="PROSITE" id="PS00357">
    <property type="entry name" value="HISTONE_H2B"/>
    <property type="match status" value="1"/>
</dbReference>
<evidence type="ECO:0000313" key="13">
    <source>
        <dbReference type="Proteomes" id="UP000631114"/>
    </source>
</evidence>
<keyword evidence="7 9" id="KW-0539">Nucleus</keyword>